<name>A0A0B7KRP5_BIOOC</name>
<sequence>MASLCASPEPHSTSLLLKSISMEVQHIYKKVKRPALKYPPAESLAAFQATLLYSIMRTICASASSVAMIDEKAVRIFQCNEWGKWIIDESVRRTFVILEALDMLCRARNKLPPVFCAYFGDSILPCPENVWQASTAEQWTSQYGTWEVYCGEVLRMKHILQWIKGEISGKEQQLVTWFQTVGDLGVIIFICARTYIATAGSEDPT</sequence>
<evidence type="ECO:0008006" key="2">
    <source>
        <dbReference type="Google" id="ProtNLM"/>
    </source>
</evidence>
<evidence type="ECO:0000313" key="1">
    <source>
        <dbReference type="EMBL" id="CEO57635.1"/>
    </source>
</evidence>
<organism evidence="1">
    <name type="scientific">Bionectria ochroleuca</name>
    <name type="common">Gliocladium roseum</name>
    <dbReference type="NCBI Taxonomy" id="29856"/>
    <lineage>
        <taxon>Eukaryota</taxon>
        <taxon>Fungi</taxon>
        <taxon>Dikarya</taxon>
        <taxon>Ascomycota</taxon>
        <taxon>Pezizomycotina</taxon>
        <taxon>Sordariomycetes</taxon>
        <taxon>Hypocreomycetidae</taxon>
        <taxon>Hypocreales</taxon>
        <taxon>Bionectriaceae</taxon>
        <taxon>Clonostachys</taxon>
    </lineage>
</organism>
<dbReference type="EMBL" id="CDPU01000118">
    <property type="protein sequence ID" value="CEO57635.1"/>
    <property type="molecule type" value="Genomic_DNA"/>
</dbReference>
<reference evidence="1" key="1">
    <citation type="submission" date="2015-01" db="EMBL/GenBank/DDBJ databases">
        <authorList>
            <person name="Durling Mikael"/>
        </authorList>
    </citation>
    <scope>NUCLEOTIDE SEQUENCE</scope>
</reference>
<protein>
    <recommendedName>
        <fullName evidence="2">Transcription factor domain-containing protein</fullName>
    </recommendedName>
</protein>
<gene>
    <name evidence="1" type="ORF">BN869_000013693_1</name>
</gene>
<accession>A0A0B7KRP5</accession>
<proteinExistence type="predicted"/>
<dbReference type="AlphaFoldDB" id="A0A0B7KRP5"/>